<protein>
    <submittedName>
        <fullName evidence="2">Uncharacterized protein</fullName>
    </submittedName>
</protein>
<feature type="transmembrane region" description="Helical" evidence="1">
    <location>
        <begin position="131"/>
        <end position="148"/>
    </location>
</feature>
<keyword evidence="1" id="KW-0812">Transmembrane</keyword>
<dbReference type="AlphaFoldDB" id="A0A1F7RLY8"/>
<sequence>MSDCYANNVNPLLIVEGTPSIVLTAYADDSTTGNHNIKAAEYFINTIGADGTGFPMAPDDTSFDSPFEAVIALVDTSGWLFLSSPYYVYIHGLDSANNWGTFCPVIVYVSEPSGDPTPTPVISFVKNSTNILLIGLILIISTVTLFRIKRII</sequence>
<accession>A0A1F7RLY8</accession>
<reference evidence="2 3" key="1">
    <citation type="journal article" date="2016" name="Nat. Commun.">
        <title>Thousands of microbial genomes shed light on interconnected biogeochemical processes in an aquifer system.</title>
        <authorList>
            <person name="Anantharaman K."/>
            <person name="Brown C.T."/>
            <person name="Hug L.A."/>
            <person name="Sharon I."/>
            <person name="Castelle C.J."/>
            <person name="Probst A.J."/>
            <person name="Thomas B.C."/>
            <person name="Singh A."/>
            <person name="Wilkins M.J."/>
            <person name="Karaoz U."/>
            <person name="Brodie E.L."/>
            <person name="Williams K.H."/>
            <person name="Hubbard S.S."/>
            <person name="Banfield J.F."/>
        </authorList>
    </citation>
    <scope>NUCLEOTIDE SEQUENCE [LARGE SCALE GENOMIC DNA]</scope>
</reference>
<proteinExistence type="predicted"/>
<name>A0A1F7RLY8_9BACT</name>
<keyword evidence="1" id="KW-0472">Membrane</keyword>
<dbReference type="EMBL" id="MGDD01000323">
    <property type="protein sequence ID" value="OGL42461.1"/>
    <property type="molecule type" value="Genomic_DNA"/>
</dbReference>
<evidence type="ECO:0000256" key="1">
    <source>
        <dbReference type="SAM" id="Phobius"/>
    </source>
</evidence>
<comment type="caution">
    <text evidence="2">The sequence shown here is derived from an EMBL/GenBank/DDBJ whole genome shotgun (WGS) entry which is preliminary data.</text>
</comment>
<evidence type="ECO:0000313" key="2">
    <source>
        <dbReference type="EMBL" id="OGL42461.1"/>
    </source>
</evidence>
<keyword evidence="1" id="KW-1133">Transmembrane helix</keyword>
<evidence type="ECO:0000313" key="3">
    <source>
        <dbReference type="Proteomes" id="UP000179266"/>
    </source>
</evidence>
<organism evidence="2 3">
    <name type="scientific">Candidatus Schekmanbacteria bacterium RBG_13_48_7</name>
    <dbReference type="NCBI Taxonomy" id="1817878"/>
    <lineage>
        <taxon>Bacteria</taxon>
        <taxon>Candidatus Schekmaniibacteriota</taxon>
    </lineage>
</organism>
<gene>
    <name evidence="2" type="ORF">A2161_06875</name>
</gene>
<dbReference type="Proteomes" id="UP000179266">
    <property type="component" value="Unassembled WGS sequence"/>
</dbReference>